<dbReference type="PROSITE" id="PS50977">
    <property type="entry name" value="HTH_TETR_2"/>
    <property type="match status" value="1"/>
</dbReference>
<dbReference type="Gene3D" id="1.10.357.10">
    <property type="entry name" value="Tetracycline Repressor, domain 2"/>
    <property type="match status" value="1"/>
</dbReference>
<keyword evidence="5" id="KW-1185">Reference proteome</keyword>
<dbReference type="GO" id="GO:0000976">
    <property type="term" value="F:transcription cis-regulatory region binding"/>
    <property type="evidence" value="ECO:0007669"/>
    <property type="project" value="TreeGrafter"/>
</dbReference>
<evidence type="ECO:0000256" key="2">
    <source>
        <dbReference type="PROSITE-ProRule" id="PRU00335"/>
    </source>
</evidence>
<dbReference type="GO" id="GO:0003700">
    <property type="term" value="F:DNA-binding transcription factor activity"/>
    <property type="evidence" value="ECO:0007669"/>
    <property type="project" value="TreeGrafter"/>
</dbReference>
<organism evidence="4 5">
    <name type="scientific">Terriglobus roseus</name>
    <dbReference type="NCBI Taxonomy" id="392734"/>
    <lineage>
        <taxon>Bacteria</taxon>
        <taxon>Pseudomonadati</taxon>
        <taxon>Acidobacteriota</taxon>
        <taxon>Terriglobia</taxon>
        <taxon>Terriglobales</taxon>
        <taxon>Acidobacteriaceae</taxon>
        <taxon>Terriglobus</taxon>
    </lineage>
</organism>
<evidence type="ECO:0000256" key="1">
    <source>
        <dbReference type="ARBA" id="ARBA00023125"/>
    </source>
</evidence>
<dbReference type="InterPro" id="IPR036271">
    <property type="entry name" value="Tet_transcr_reg_TetR-rel_C_sf"/>
</dbReference>
<dbReference type="SUPFAM" id="SSF48498">
    <property type="entry name" value="Tetracyclin repressor-like, C-terminal domain"/>
    <property type="match status" value="1"/>
</dbReference>
<dbReference type="Proteomes" id="UP000182427">
    <property type="component" value="Chromosome I"/>
</dbReference>
<evidence type="ECO:0000259" key="3">
    <source>
        <dbReference type="PROSITE" id="PS50977"/>
    </source>
</evidence>
<evidence type="ECO:0000313" key="5">
    <source>
        <dbReference type="Proteomes" id="UP000182427"/>
    </source>
</evidence>
<sequence length="174" mass="19385">MSDMRDELLDAAERQIRSSGYDAFSFREIAKEVGIKSSSVHYYFPTKADLGVEVARRYTDRFFESLPDSPQDRTKALADAFSQAIRRDDKACLCGVLGSVHGSLPSPVGAEAKRFFELAIAYLLNKQRSTTTKRAEREWAFQVVALLEGGMILALALDDKNAFTALTRTLPSRP</sequence>
<feature type="DNA-binding region" description="H-T-H motif" evidence="2">
    <location>
        <begin position="25"/>
        <end position="44"/>
    </location>
</feature>
<dbReference type="InterPro" id="IPR001647">
    <property type="entry name" value="HTH_TetR"/>
</dbReference>
<feature type="domain" description="HTH tetR-type" evidence="3">
    <location>
        <begin position="2"/>
        <end position="62"/>
    </location>
</feature>
<keyword evidence="1 2" id="KW-0238">DNA-binding</keyword>
<dbReference type="RefSeq" id="WP_083346363.1">
    <property type="nucleotide sequence ID" value="NZ_LT629690.1"/>
</dbReference>
<reference evidence="4 5" key="1">
    <citation type="submission" date="2016-10" db="EMBL/GenBank/DDBJ databases">
        <authorList>
            <person name="de Groot N.N."/>
        </authorList>
    </citation>
    <scope>NUCLEOTIDE SEQUENCE [LARGE SCALE GENOMIC DNA]</scope>
    <source>
        <strain evidence="4 5">GAS232</strain>
    </source>
</reference>
<name>A0A1G7PR96_9BACT</name>
<gene>
    <name evidence="4" type="ORF">SAMN05444167_3595</name>
</gene>
<proteinExistence type="predicted"/>
<evidence type="ECO:0000313" key="4">
    <source>
        <dbReference type="EMBL" id="SDF88744.1"/>
    </source>
</evidence>
<dbReference type="EMBL" id="LT629690">
    <property type="protein sequence ID" value="SDF88744.1"/>
    <property type="molecule type" value="Genomic_DNA"/>
</dbReference>
<accession>A0A1G7PR96</accession>
<dbReference type="InterPro" id="IPR009057">
    <property type="entry name" value="Homeodomain-like_sf"/>
</dbReference>
<dbReference type="PRINTS" id="PR00455">
    <property type="entry name" value="HTHTETR"/>
</dbReference>
<dbReference type="Pfam" id="PF00440">
    <property type="entry name" value="TetR_N"/>
    <property type="match status" value="1"/>
</dbReference>
<dbReference type="OrthoDB" id="9809772at2"/>
<dbReference type="InterPro" id="IPR050109">
    <property type="entry name" value="HTH-type_TetR-like_transc_reg"/>
</dbReference>
<dbReference type="PANTHER" id="PTHR30055:SF219">
    <property type="entry name" value="TRANSCRIPTIONAL REGULATORY PROTEIN"/>
    <property type="match status" value="1"/>
</dbReference>
<dbReference type="AlphaFoldDB" id="A0A1G7PR96"/>
<dbReference type="PANTHER" id="PTHR30055">
    <property type="entry name" value="HTH-TYPE TRANSCRIPTIONAL REGULATOR RUTR"/>
    <property type="match status" value="1"/>
</dbReference>
<dbReference type="SUPFAM" id="SSF46689">
    <property type="entry name" value="Homeodomain-like"/>
    <property type="match status" value="1"/>
</dbReference>
<protein>
    <submittedName>
        <fullName evidence="4">Transcriptional regulator, TetR family</fullName>
    </submittedName>
</protein>